<gene>
    <name evidence="1" type="ORF">GYN21_11535</name>
</gene>
<protein>
    <submittedName>
        <fullName evidence="1">Conjugal transfer protein</fullName>
    </submittedName>
</protein>
<dbReference type="Gene3D" id="3.10.450.540">
    <property type="match status" value="1"/>
</dbReference>
<dbReference type="EMBL" id="JAAECS010000025">
    <property type="protein sequence ID" value="MCJ1990843.1"/>
    <property type="molecule type" value="Genomic_DNA"/>
</dbReference>
<dbReference type="RefSeq" id="WP_244034933.1">
    <property type="nucleotide sequence ID" value="NZ_JAAECS010000025.1"/>
</dbReference>
<evidence type="ECO:0000313" key="1">
    <source>
        <dbReference type="EMBL" id="MCJ1990843.1"/>
    </source>
</evidence>
<dbReference type="Pfam" id="PF12642">
    <property type="entry name" value="TpcC"/>
    <property type="match status" value="1"/>
</dbReference>
<dbReference type="InterPro" id="IPR024735">
    <property type="entry name" value="TcpC"/>
</dbReference>
<dbReference type="Proteomes" id="UP001522450">
    <property type="component" value="Unassembled WGS sequence"/>
</dbReference>
<evidence type="ECO:0000313" key="2">
    <source>
        <dbReference type="Proteomes" id="UP001522450"/>
    </source>
</evidence>
<reference evidence="1 2" key="1">
    <citation type="journal article" date="2022" name="Microbiol. Res.">
        <title>Comparative genome analysis, predicted lifestyle and antimicrobial strategies of Lactococcus carnosus and Lactococcus paracarnosus isolated from meat.</title>
        <authorList>
            <person name="Werum V."/>
            <person name="Ehrmann M."/>
            <person name="Vogel R."/>
            <person name="Hilgarth M."/>
        </authorList>
    </citation>
    <scope>NUCLEOTIDE SEQUENCE [LARGE SCALE GENOMIC DNA]</scope>
    <source>
        <strain evidence="1 2">TMW22177</strain>
    </source>
</reference>
<organism evidence="1 2">
    <name type="scientific">Pseudolactococcus carnosus</name>
    <dbReference type="NCBI Taxonomy" id="2749961"/>
    <lineage>
        <taxon>Bacteria</taxon>
        <taxon>Bacillati</taxon>
        <taxon>Bacillota</taxon>
        <taxon>Bacilli</taxon>
        <taxon>Lactobacillales</taxon>
        <taxon>Streptococcaceae</taxon>
        <taxon>Pseudolactococcus</taxon>
    </lineage>
</organism>
<proteinExistence type="predicted"/>
<accession>A0ABT0AVZ0</accession>
<feature type="non-terminal residue" evidence="1">
    <location>
        <position position="1"/>
    </location>
</feature>
<keyword evidence="2" id="KW-1185">Reference proteome</keyword>
<comment type="caution">
    <text evidence="1">The sequence shown here is derived from an EMBL/GenBank/DDBJ whole genome shotgun (WGS) entry which is preliminary data.</text>
</comment>
<name>A0ABT0AVZ0_9LACT</name>
<sequence>GIKGYKFDKLLYTYYAKGASGTTTAVVTVSFKDSLNSIHKENFELSIKKNGDTWFVKTLNHGVSQDYFKEEKEK</sequence>